<proteinExistence type="predicted"/>
<protein>
    <recommendedName>
        <fullName evidence="3">Secreted protein</fullName>
    </recommendedName>
</protein>
<gene>
    <name evidence="1" type="ORF">D3230_00335</name>
</gene>
<accession>A0ABS1SB36</accession>
<comment type="caution">
    <text evidence="1">The sequence shown here is derived from an EMBL/GenBank/DDBJ whole genome shotgun (WGS) entry which is preliminary data.</text>
</comment>
<reference evidence="1 2" key="1">
    <citation type="submission" date="2018-09" db="EMBL/GenBank/DDBJ databases">
        <title>Comparative genomics of Leucobacter spp.</title>
        <authorList>
            <person name="Reis A.C."/>
            <person name="Kolvenbach B.A."/>
            <person name="Corvini P.F.X."/>
            <person name="Nunes O.C."/>
        </authorList>
    </citation>
    <scope>NUCLEOTIDE SEQUENCE [LARGE SCALE GENOMIC DNA]</scope>
    <source>
        <strain evidence="1 2">TAN 31504</strain>
    </source>
</reference>
<evidence type="ECO:0008006" key="3">
    <source>
        <dbReference type="Google" id="ProtNLM"/>
    </source>
</evidence>
<evidence type="ECO:0000313" key="1">
    <source>
        <dbReference type="EMBL" id="MBL3677758.1"/>
    </source>
</evidence>
<sequence length="1154" mass="119994">MSQITTPDTPAALARSLAVFAELGWVGQPAAAAAGLPLGTPDQRRIALAGLRGGAWGAFEATSPQSYGWRSWLGADIDAGVLALFAIRLGVTVRRALAVLTGGERLPEAAVVAAISDRGAAYATEFVTRASTGAGRLWVDATSRFAGITVRLVHRLGLPVPQRLDYLRDWAVYALGAPGNDGWLQPRERPAIDPAELAPRFAEHAAVAVAAGLSVTGPFGPLMDAARERGWLDEDAARALAFAGLDAAQRPGDRKVWAVLLTDRLGVTGPDRVAELRERADALVSAIATGDAALIEAFGPPLIAHGDEQTVADVLQLGLRARTKKARRALLGAAAARPRPAAAEELAPLVAAIATGADAPLARAARAVLTAWGLDRDTTARDQRPLQLDAPVRGVWLPTPPLWEVPRFDIGEVSAAALTAAAAALSGAPESSVSDPAAERVLALANRVARTDAAAARVALRGVRPQWVPGLRGIAEWVAELPIPMLDRPPRSDIPGSSATVYPPVPARDAAVLQRLGSVPELLSTPSWDDLRVDPADLVARLRAYDAGDASAIEADLLLALLRLDLGALTPEISAELAELRVPVIGQDGATLATPAGPAVLRYLADPLREPDRVLDPQRHWWAPGILTLPESLAEFPPRLRTDTVHGGLTLDAWPGGGDTAGWGIEHSELAGLGRDLGVLVTRSVPLTPGLAVNLLGAQRGFHERAVVAGTQAVRDAWARGILIPGTADPARLDWQETPGKLAGFAAACAELADEGLLAVVWPLLDALVARSLRAPRLLAGTAELVTGVGELLPAVRSAVAAGVAPADSLALPGTRALAAAPGNSRAVAVARKIAAELPEDAVPAPPGAPAVSAGAAAAATPAGATAPAPMSDAAFEEAWPSRRGVGPAIDDGAAVTARWHDPNASTRFLEIGLAFPAERLADSSHGDRVFRTRTSWFYDLEHEGQCGMTEGLDSPFRHDARAWLRWDPAAAGGTGAVAVAAHRNWRDGADGPLRRDGAVPPLTSGMVAVMLGSMNHDNGHAFTVREAVRSELFGAATVRLAVAGLLGNADYSPVKLAGLIESDPDTLPTLWPALTEPVRIAAATTGTPPRWLNRVLDVALGRAALLRAAADRGHLPADAAAWPGLAELAARSGSQAALRKARALRTELGPAVR</sequence>
<keyword evidence="2" id="KW-1185">Reference proteome</keyword>
<dbReference type="RefSeq" id="WP_202343036.1">
    <property type="nucleotide sequence ID" value="NZ_BAAAPI010000009.1"/>
</dbReference>
<dbReference type="EMBL" id="QYAC01000001">
    <property type="protein sequence ID" value="MBL3677758.1"/>
    <property type="molecule type" value="Genomic_DNA"/>
</dbReference>
<name>A0ABS1SB36_9MICO</name>
<evidence type="ECO:0000313" key="2">
    <source>
        <dbReference type="Proteomes" id="UP001645859"/>
    </source>
</evidence>
<organism evidence="1 2">
    <name type="scientific">Leucobacter chromiireducens subsp. solipictus</name>
    <dbReference type="NCBI Taxonomy" id="398235"/>
    <lineage>
        <taxon>Bacteria</taxon>
        <taxon>Bacillati</taxon>
        <taxon>Actinomycetota</taxon>
        <taxon>Actinomycetes</taxon>
        <taxon>Micrococcales</taxon>
        <taxon>Microbacteriaceae</taxon>
        <taxon>Leucobacter</taxon>
    </lineage>
</organism>
<dbReference type="Proteomes" id="UP001645859">
    <property type="component" value="Unassembled WGS sequence"/>
</dbReference>